<evidence type="ECO:0000313" key="2">
    <source>
        <dbReference type="EMBL" id="NER65937.1"/>
    </source>
</evidence>
<protein>
    <submittedName>
        <fullName evidence="2">Uncharacterized protein</fullName>
    </submittedName>
</protein>
<gene>
    <name evidence="1" type="ORF">G3435_19240</name>
    <name evidence="2" type="ORF">G3436_21280</name>
</gene>
<proteinExistence type="predicted"/>
<dbReference type="AlphaFoldDB" id="A0A6B3P228"/>
<comment type="caution">
    <text evidence="2">The sequence shown here is derived from an EMBL/GenBank/DDBJ whole genome shotgun (WGS) entry which is preliminary data.</text>
</comment>
<evidence type="ECO:0000313" key="4">
    <source>
        <dbReference type="Proteomes" id="UP000482634"/>
    </source>
</evidence>
<organism evidence="2 4">
    <name type="scientific">Pseudomonas brassicae</name>
    <dbReference type="NCBI Taxonomy" id="2708063"/>
    <lineage>
        <taxon>Bacteria</taxon>
        <taxon>Pseudomonadati</taxon>
        <taxon>Pseudomonadota</taxon>
        <taxon>Gammaproteobacteria</taxon>
        <taxon>Pseudomonadales</taxon>
        <taxon>Pseudomonadaceae</taxon>
        <taxon>Pseudomonas</taxon>
    </lineage>
</organism>
<dbReference type="RefSeq" id="WP_163949140.1">
    <property type="nucleotide sequence ID" value="NZ_JAAHBU010000350.1"/>
</dbReference>
<accession>A0A6B3P228</accession>
<evidence type="ECO:0000313" key="3">
    <source>
        <dbReference type="Proteomes" id="UP000480410"/>
    </source>
</evidence>
<dbReference type="Proteomes" id="UP000482634">
    <property type="component" value="Unassembled WGS sequence"/>
</dbReference>
<sequence length="104" mass="11395">MANSARHFELPSPEEPYSLEQGIPEEITRAQGVEWGVCIDAYLLNAAKAGQRYAAEVYFDRSGVSENGMTVATPPLKCVEVRQGFKLMRSASGDNYVFASESAM</sequence>
<accession>A0A6M0CYM5</accession>
<evidence type="ECO:0000313" key="1">
    <source>
        <dbReference type="EMBL" id="NER61513.1"/>
    </source>
</evidence>
<dbReference type="EMBL" id="JAAHBV010000453">
    <property type="protein sequence ID" value="NER61513.1"/>
    <property type="molecule type" value="Genomic_DNA"/>
</dbReference>
<dbReference type="Proteomes" id="UP000480410">
    <property type="component" value="Unassembled WGS sequence"/>
</dbReference>
<name>A0A6B3P228_9PSED</name>
<keyword evidence="4" id="KW-1185">Reference proteome</keyword>
<dbReference type="EMBL" id="JAAHBU010000350">
    <property type="protein sequence ID" value="NER65937.1"/>
    <property type="molecule type" value="Genomic_DNA"/>
</dbReference>
<reference evidence="3 4" key="1">
    <citation type="submission" date="2020-02" db="EMBL/GenBank/DDBJ databases">
        <title>Broccoli isolated Pseudomonas sp.</title>
        <authorList>
            <person name="Fujikawa T."/>
            <person name="Sawada H."/>
        </authorList>
    </citation>
    <scope>NUCLEOTIDE SEQUENCE [LARGE SCALE GENOMIC DNA]</scope>
    <source>
        <strain evidence="2 4">MAFF212427</strain>
        <strain evidence="1 3">MAFF212428</strain>
    </source>
</reference>